<evidence type="ECO:0000256" key="1">
    <source>
        <dbReference type="ARBA" id="ARBA00008911"/>
    </source>
</evidence>
<dbReference type="RefSeq" id="WP_133753372.1">
    <property type="nucleotide sequence ID" value="NZ_SOAW01000001.1"/>
</dbReference>
<feature type="binding site" evidence="3">
    <location>
        <position position="70"/>
    </location>
    <ligand>
        <name>Mn(2+)</name>
        <dbReference type="ChEBI" id="CHEBI:29035"/>
    </ligand>
</feature>
<dbReference type="NCBIfam" id="TIGR01358">
    <property type="entry name" value="DAHP_synth_II"/>
    <property type="match status" value="1"/>
</dbReference>
<keyword evidence="3" id="KW-0104">Cadmium</keyword>
<dbReference type="Pfam" id="PF01474">
    <property type="entry name" value="DAHP_synth_2"/>
    <property type="match status" value="1"/>
</dbReference>
<keyword evidence="3" id="KW-0464">Manganese</keyword>
<comment type="cofactor">
    <cofactor evidence="3">
        <name>Mn(2+)</name>
        <dbReference type="ChEBI" id="CHEBI:29035"/>
    </cofactor>
    <cofactor evidence="3">
        <name>Co(2+)</name>
        <dbReference type="ChEBI" id="CHEBI:48828"/>
    </cofactor>
    <cofactor evidence="3">
        <name>Cd(2+)</name>
        <dbReference type="ChEBI" id="CHEBI:48775"/>
    </cofactor>
    <text evidence="3">Binds 1 divalent cation per subunit. The enzyme is active with manganese, cobalt or cadmium ions.</text>
</comment>
<dbReference type="UniPathway" id="UPA00053">
    <property type="reaction ID" value="UER00084"/>
</dbReference>
<dbReference type="InterPro" id="IPR002480">
    <property type="entry name" value="DAHP_synth_2"/>
</dbReference>
<evidence type="ECO:0000256" key="3">
    <source>
        <dbReference type="PIRSR" id="PIRSR602480-1"/>
    </source>
</evidence>
<dbReference type="Gene3D" id="3.20.20.70">
    <property type="entry name" value="Aldolase class I"/>
    <property type="match status" value="1"/>
</dbReference>
<keyword evidence="4" id="KW-0028">Amino-acid biosynthesis</keyword>
<keyword evidence="4" id="KW-0057">Aromatic amino acid biosynthesis</keyword>
<keyword evidence="2 4" id="KW-0808">Transferase</keyword>
<feature type="binding site" evidence="3">
    <location>
        <position position="424"/>
    </location>
    <ligand>
        <name>Mn(2+)</name>
        <dbReference type="ChEBI" id="CHEBI:29035"/>
    </ligand>
</feature>
<dbReference type="InterPro" id="IPR013785">
    <property type="entry name" value="Aldolase_TIM"/>
</dbReference>
<feature type="binding site" evidence="3">
    <location>
        <position position="394"/>
    </location>
    <ligand>
        <name>Mn(2+)</name>
        <dbReference type="ChEBI" id="CHEBI:29035"/>
    </ligand>
</feature>
<accession>A0A4R7J6F0</accession>
<evidence type="ECO:0000256" key="2">
    <source>
        <dbReference type="ARBA" id="ARBA00022679"/>
    </source>
</evidence>
<dbReference type="GO" id="GO:0003849">
    <property type="term" value="F:3-deoxy-7-phosphoheptulonate synthase activity"/>
    <property type="evidence" value="ECO:0007669"/>
    <property type="project" value="UniProtKB-EC"/>
</dbReference>
<dbReference type="EC" id="2.5.1.54" evidence="4"/>
<organism evidence="5 6">
    <name type="scientific">Naumannella halotolerans</name>
    <dbReference type="NCBI Taxonomy" id="993414"/>
    <lineage>
        <taxon>Bacteria</taxon>
        <taxon>Bacillati</taxon>
        <taxon>Actinomycetota</taxon>
        <taxon>Actinomycetes</taxon>
        <taxon>Propionibacteriales</taxon>
        <taxon>Propionibacteriaceae</taxon>
        <taxon>Naumannella</taxon>
    </lineage>
</organism>
<gene>
    <name evidence="5" type="ORF">CLV29_0363</name>
</gene>
<dbReference type="Proteomes" id="UP000295371">
    <property type="component" value="Unassembled WGS sequence"/>
</dbReference>
<dbReference type="EMBL" id="SOAW01000001">
    <property type="protein sequence ID" value="TDT32775.1"/>
    <property type="molecule type" value="Genomic_DNA"/>
</dbReference>
<comment type="catalytic activity">
    <reaction evidence="4">
        <text>D-erythrose 4-phosphate + phosphoenolpyruvate + H2O = 7-phospho-2-dehydro-3-deoxy-D-arabino-heptonate + phosphate</text>
        <dbReference type="Rhea" id="RHEA:14717"/>
        <dbReference type="ChEBI" id="CHEBI:15377"/>
        <dbReference type="ChEBI" id="CHEBI:16897"/>
        <dbReference type="ChEBI" id="CHEBI:43474"/>
        <dbReference type="ChEBI" id="CHEBI:58394"/>
        <dbReference type="ChEBI" id="CHEBI:58702"/>
        <dbReference type="EC" id="2.5.1.54"/>
    </reaction>
</comment>
<comment type="caution">
    <text evidence="5">The sequence shown here is derived from an EMBL/GenBank/DDBJ whole genome shotgun (WGS) entry which is preliminary data.</text>
</comment>
<dbReference type="PANTHER" id="PTHR21337">
    <property type="entry name" value="PHOSPHO-2-DEHYDRO-3-DEOXYHEPTONATE ALDOLASE 1, 2"/>
    <property type="match status" value="1"/>
</dbReference>
<evidence type="ECO:0000313" key="6">
    <source>
        <dbReference type="Proteomes" id="UP000295371"/>
    </source>
</evidence>
<feature type="binding site" evidence="3">
    <location>
        <position position="320"/>
    </location>
    <ligand>
        <name>phosphoenolpyruvate</name>
        <dbReference type="ChEBI" id="CHEBI:58702"/>
    </ligand>
</feature>
<dbReference type="GO" id="GO:0009073">
    <property type="term" value="P:aromatic amino acid family biosynthetic process"/>
    <property type="evidence" value="ECO:0007669"/>
    <property type="project" value="UniProtKB-KW"/>
</dbReference>
<comment type="pathway">
    <text evidence="4">Metabolic intermediate biosynthesis; chorismate biosynthesis; chorismate from D-erythrose 4-phosphate and phosphoenolpyruvate: step 1/7.</text>
</comment>
<feature type="binding site" evidence="3">
    <location>
        <position position="289"/>
    </location>
    <ligand>
        <name>phosphoenolpyruvate</name>
        <dbReference type="ChEBI" id="CHEBI:58702"/>
    </ligand>
</feature>
<feature type="binding site" evidence="3">
    <location>
        <begin position="266"/>
        <end position="267"/>
    </location>
    <ligand>
        <name>phosphoenolpyruvate</name>
        <dbReference type="ChEBI" id="CHEBI:58702"/>
    </ligand>
</feature>
<dbReference type="OrthoDB" id="9766852at2"/>
<comment type="similarity">
    <text evidence="1 4">Belongs to the class-II DAHP synthase family.</text>
</comment>
<sequence>MSEVFPSLAELHALNPKHQAAYPDPVAVDEVVKELSVRPPLVFAGECDDLRGKLAQVAQRKGFVLQGGDCAETFEGVTAANVSNKLRVLLAMAVVLTYAAQVPVVKIGRLAGQYAKPRSKDTETRGGITLPVYKGDAVNGFAFTPEARTPDPKRLLDVYNASAATLNLTRAFVTGGFAHLAQIHSWNSDWAKTSGVGTRWEELAGEIERALAFMVACGMDDESMRKVDFFASHEALLLEYEHALTRIDSRTAKPYNVSGHFVWIGERTRQLDGAHVEMLRHVQNPIGIKLGPTTTGADALALADALDPDHQPGRISFITRMGAKKIRELLPPVIEQVEASGREVVWICDPMHGNTFEAANGYKTRDFNDVMDEVNGFFDVHDQLGTWPGGVHIELTGDDVTECVGGADALAETDLGDRYESLCDPRLNRNQSLELAFLVSQRLTDGRLKRGLRDLQTAPTADVLA</sequence>
<name>A0A4R7J6F0_9ACTN</name>
<feature type="binding site" evidence="3">
    <location>
        <position position="352"/>
    </location>
    <ligand>
        <name>Mn(2+)</name>
        <dbReference type="ChEBI" id="CHEBI:29035"/>
    </ligand>
</feature>
<dbReference type="GO" id="GO:0008652">
    <property type="term" value="P:amino acid biosynthetic process"/>
    <property type="evidence" value="ECO:0007669"/>
    <property type="project" value="UniProtKB-KW"/>
</dbReference>
<dbReference type="PANTHER" id="PTHR21337:SF0">
    <property type="entry name" value="PHOSPHO-2-DEHYDRO-3-DEOXYHEPTONATE ALDOLASE"/>
    <property type="match status" value="1"/>
</dbReference>
<evidence type="ECO:0000256" key="4">
    <source>
        <dbReference type="RuleBase" id="RU363071"/>
    </source>
</evidence>
<dbReference type="AlphaFoldDB" id="A0A4R7J6F0"/>
<feature type="binding site" evidence="3">
    <location>
        <position position="109"/>
    </location>
    <ligand>
        <name>phosphoenolpyruvate</name>
        <dbReference type="ChEBI" id="CHEBI:58702"/>
    </ligand>
</feature>
<keyword evidence="3" id="KW-0170">Cobalt</keyword>
<dbReference type="GO" id="GO:0009423">
    <property type="term" value="P:chorismate biosynthetic process"/>
    <property type="evidence" value="ECO:0007669"/>
    <property type="project" value="UniProtKB-UniPathway"/>
</dbReference>
<keyword evidence="6" id="KW-1185">Reference proteome</keyword>
<protein>
    <recommendedName>
        <fullName evidence="4">Phospho-2-dehydro-3-deoxyheptonate aldolase</fullName>
        <ecNumber evidence="4">2.5.1.54</ecNumber>
    </recommendedName>
</protein>
<dbReference type="SUPFAM" id="SSF51569">
    <property type="entry name" value="Aldolase"/>
    <property type="match status" value="1"/>
</dbReference>
<reference evidence="5 6" key="1">
    <citation type="submission" date="2019-03" db="EMBL/GenBank/DDBJ databases">
        <title>Genomic Encyclopedia of Archaeal and Bacterial Type Strains, Phase II (KMG-II): from individual species to whole genera.</title>
        <authorList>
            <person name="Goeker M."/>
        </authorList>
    </citation>
    <scope>NUCLEOTIDE SEQUENCE [LARGE SCALE GENOMIC DNA]</scope>
    <source>
        <strain evidence="5 6">DSM 24323</strain>
    </source>
</reference>
<proteinExistence type="inferred from homology"/>
<evidence type="ECO:0000313" key="5">
    <source>
        <dbReference type="EMBL" id="TDT32775.1"/>
    </source>
</evidence>